<dbReference type="Proteomes" id="UP000294739">
    <property type="component" value="Unassembled WGS sequence"/>
</dbReference>
<dbReference type="OrthoDB" id="251398at2"/>
<accession>A0A4R5DGY7</accession>
<dbReference type="InterPro" id="IPR023296">
    <property type="entry name" value="Glyco_hydro_beta-prop_sf"/>
</dbReference>
<dbReference type="SUPFAM" id="SSF75005">
    <property type="entry name" value="Arabinanase/levansucrase/invertase"/>
    <property type="match status" value="1"/>
</dbReference>
<evidence type="ECO:0000313" key="2">
    <source>
        <dbReference type="Proteomes" id="UP000294739"/>
    </source>
</evidence>
<proteinExistence type="predicted"/>
<protein>
    <submittedName>
        <fullName evidence="1">Uncharacterized protein</fullName>
    </submittedName>
</protein>
<dbReference type="RefSeq" id="WP_131893908.1">
    <property type="nucleotide sequence ID" value="NZ_SMKZ01000011.1"/>
</dbReference>
<dbReference type="Gene3D" id="2.115.10.20">
    <property type="entry name" value="Glycosyl hydrolase domain, family 43"/>
    <property type="match status" value="2"/>
</dbReference>
<name>A0A4R5DGY7_9ACTN</name>
<reference evidence="1 2" key="1">
    <citation type="submission" date="2019-03" db="EMBL/GenBank/DDBJ databases">
        <title>Draft genome sequences of novel Actinobacteria.</title>
        <authorList>
            <person name="Sahin N."/>
            <person name="Ay H."/>
            <person name="Saygin H."/>
        </authorList>
    </citation>
    <scope>NUCLEOTIDE SEQUENCE [LARGE SCALE GENOMIC DNA]</scope>
    <source>
        <strain evidence="1 2">5K138</strain>
    </source>
</reference>
<dbReference type="EMBL" id="SMKZ01000011">
    <property type="protein sequence ID" value="TDE11181.1"/>
    <property type="molecule type" value="Genomic_DNA"/>
</dbReference>
<evidence type="ECO:0000313" key="1">
    <source>
        <dbReference type="EMBL" id="TDE11181.1"/>
    </source>
</evidence>
<dbReference type="AlphaFoldDB" id="A0A4R5DGY7"/>
<organism evidence="1 2">
    <name type="scientific">Jiangella asiatica</name>
    <dbReference type="NCBI Taxonomy" id="2530372"/>
    <lineage>
        <taxon>Bacteria</taxon>
        <taxon>Bacillati</taxon>
        <taxon>Actinomycetota</taxon>
        <taxon>Actinomycetes</taxon>
        <taxon>Jiangellales</taxon>
        <taxon>Jiangellaceae</taxon>
        <taxon>Jiangella</taxon>
    </lineage>
</organism>
<sequence length="315" mass="34501">MPTQPPFDPERGTTVVEPLGSGPGWWAGAPSALWSGGRFYLSYRLRRPRPERGGSTHIAVSDDGVRFETIWTAQKEEFDTPSIERSALVHVADRHWRLYVSYVDAADGRWRIDLLEGAAPDRFDPRQRRPVLTAADIGAEGVKDPWVARRDGGWQLLASYVDAPPHGTGDRSDLHGTMDVFTTGLTTSSTGIATSDDGLTWRWAGAVLTPSAGGWDSYTARLTSVVATADGWLGFYDGCGGVEQNYEERCGLVIGDGADHWSRASARPAVGAPGGTGTVRYVEAVQTTAWIRFFYEFTRPDGSHELRTSLRETRP</sequence>
<comment type="caution">
    <text evidence="1">The sequence shown here is derived from an EMBL/GenBank/DDBJ whole genome shotgun (WGS) entry which is preliminary data.</text>
</comment>
<gene>
    <name evidence="1" type="ORF">E1269_09925</name>
</gene>
<dbReference type="InParanoid" id="A0A4R5DGY7"/>
<keyword evidence="2" id="KW-1185">Reference proteome</keyword>